<sequence>MFSLFALPLLLLIPTSTLVLAQQYAGDPIDTHLPSVPGSEIAFFKIPGVLDSNKKKPANLTLINYYSHGSDGKRLVESKVQRAVIIIHGLNRDPGTYEANMLSALAITEKEGQGVGRDQVAVMAPYFPNGDDKSTGYPWTDGLPAQRGSTTSALVWKGSQWSAGGNNQFPYYSQNTSSYAVLDAVVQYFDDRVLFPSMKQIVVAGHSLGAQTVQRYAAVGQKLNTRSPVTYWIGNPNSYVWLSTERPLSTASCPTYDYYREGFTNFTEYPMTYGQNLVSKGRSAILANYNSKQIAYARGMQDLGDDSSTCAPGTTGGNRNERFFNFIKAFPPSCSDPRGSNCDTVDLVNMGHDGGGMMASPAGRARLFTDNFHGNGNRSYDFGYPRQAPWDDPFPDPALNTTALSVNNNTYDGNLTYAGCYSDSGSSRSLSVLAYESSSNTIELCTSTCVARGSSIAGLEYGSQCFCGNSLTSMTTKVIESSCIMPCSGNSSQSCGGGSRLSVYSKGTPYILPPPNTPETIGSFYSSGCYTEPSNGNRALSARSTAGSSMTLEYCASFCASYKYFGTEFSSECFCGNTLHSLSTPVPAGDCSMTCANNSLQYCGGGNRLTLYSNADFSQPSPSTTSGTPIPTSTPTAASSDISCPASNNTLVTSRGLNFTIECCIDHSGGDLSSLSVSSFRQCIDACAAEARCVDVSLSGSACYLKSLLGPAVPNGGVWGARLVGDGASSATATSSSPSAQSSTAGSSASGSASTVSSAMPSALTCPASNSSTYTANSGRAFAIECGIDHQAGDMSSLSVSSFKQCIEACDQTSGCVDVSLSGSACYLKSSIGAAVVNGGVWGARLVVEASSSTTSSAIATASSGSTSGGSSRAASTASSTAASPTASALTCPASNSTTYAASSGKTFLIECGIDHRAGDLSSRAVSSFGECLATCDATLSCVCVAFTGGVCYLKSEVGEAVRLEHVWGARVLGDIFLLIGVDNVVGIVWDIIVRIDVGIWFGFGFEDFFIQFGKLSGDRIQHTGYSGELEFKDWSRGLSWNLVDVCELLNDLHADFSTHINERHIEQPNRQLIYCCELFYKLSTELVAFSRNPFAYRCLELILHPDDYLYLNDNPFADHDFHLILLTTNHHHHHHLLLLLTLILLLAATPTPPPPAPSPSPPAPPAPKPRTPAP</sequence>
<dbReference type="SUPFAM" id="SSF53474">
    <property type="entry name" value="alpha/beta-Hydrolases"/>
    <property type="match status" value="1"/>
</dbReference>
<evidence type="ECO:0000259" key="3">
    <source>
        <dbReference type="PROSITE" id="PS51212"/>
    </source>
</evidence>
<feature type="signal peptide" evidence="2">
    <location>
        <begin position="1"/>
        <end position="21"/>
    </location>
</feature>
<dbReference type="PANTHER" id="PTHR35560:SF3">
    <property type="entry name" value="PEPTIDASE S9 PROLYL OLIGOPEPTIDASE CATALYTIC DOMAIN-CONTAINING PROTEIN"/>
    <property type="match status" value="1"/>
</dbReference>
<feature type="region of interest" description="Disordered" evidence="1">
    <location>
        <begin position="1152"/>
        <end position="1175"/>
    </location>
</feature>
<evidence type="ECO:0000256" key="1">
    <source>
        <dbReference type="SAM" id="MobiDB-lite"/>
    </source>
</evidence>
<keyword evidence="2" id="KW-0732">Signal</keyword>
<dbReference type="PROSITE" id="PS51212">
    <property type="entry name" value="WSC"/>
    <property type="match status" value="2"/>
</dbReference>
<feature type="domain" description="WSC" evidence="3">
    <location>
        <begin position="523"/>
        <end position="615"/>
    </location>
</feature>
<accession>A0AB34KUU3</accession>
<reference evidence="4 5" key="1">
    <citation type="journal article" date="2020" name="Microbiol. Resour. Announc.">
        <title>Draft Genome Sequence of a Cladosporium Species Isolated from the Mesophotic Ascidian Didemnum maculosum.</title>
        <authorList>
            <person name="Gioti A."/>
            <person name="Siaperas R."/>
            <person name="Nikolaivits E."/>
            <person name="Le Goff G."/>
            <person name="Ouazzani J."/>
            <person name="Kotoulas G."/>
            <person name="Topakas E."/>
        </authorList>
    </citation>
    <scope>NUCLEOTIDE SEQUENCE [LARGE SCALE GENOMIC DNA]</scope>
    <source>
        <strain evidence="4 5">TM138-S3</strain>
    </source>
</reference>
<feature type="chain" id="PRO_5044313859" description="WSC domain-containing protein" evidence="2">
    <location>
        <begin position="22"/>
        <end position="1175"/>
    </location>
</feature>
<name>A0AB34KUU3_9PEZI</name>
<dbReference type="SMART" id="SM00321">
    <property type="entry name" value="WSC"/>
    <property type="match status" value="2"/>
</dbReference>
<proteinExistence type="predicted"/>
<dbReference type="EMBL" id="JAAQHG020000008">
    <property type="protein sequence ID" value="KAL1588031.1"/>
    <property type="molecule type" value="Genomic_DNA"/>
</dbReference>
<organism evidence="4 5">
    <name type="scientific">Cladosporium halotolerans</name>
    <dbReference type="NCBI Taxonomy" id="1052096"/>
    <lineage>
        <taxon>Eukaryota</taxon>
        <taxon>Fungi</taxon>
        <taxon>Dikarya</taxon>
        <taxon>Ascomycota</taxon>
        <taxon>Pezizomycotina</taxon>
        <taxon>Dothideomycetes</taxon>
        <taxon>Dothideomycetidae</taxon>
        <taxon>Cladosporiales</taxon>
        <taxon>Cladosporiaceae</taxon>
        <taxon>Cladosporium</taxon>
    </lineage>
</organism>
<evidence type="ECO:0000313" key="5">
    <source>
        <dbReference type="Proteomes" id="UP000803884"/>
    </source>
</evidence>
<evidence type="ECO:0000313" key="4">
    <source>
        <dbReference type="EMBL" id="KAL1588031.1"/>
    </source>
</evidence>
<evidence type="ECO:0000256" key="2">
    <source>
        <dbReference type="SAM" id="SignalP"/>
    </source>
</evidence>
<dbReference type="Pfam" id="PF01822">
    <property type="entry name" value="WSC"/>
    <property type="match status" value="2"/>
</dbReference>
<comment type="caution">
    <text evidence="4">The sequence shown here is derived from an EMBL/GenBank/DDBJ whole genome shotgun (WGS) entry which is preliminary data.</text>
</comment>
<feature type="compositionally biased region" description="Low complexity" evidence="1">
    <location>
        <begin position="620"/>
        <end position="640"/>
    </location>
</feature>
<dbReference type="Gene3D" id="3.50.4.10">
    <property type="entry name" value="Hepatocyte Growth Factor"/>
    <property type="match status" value="1"/>
</dbReference>
<dbReference type="InterPro" id="IPR002889">
    <property type="entry name" value="WSC_carb-bd"/>
</dbReference>
<dbReference type="InterPro" id="IPR003609">
    <property type="entry name" value="Pan_app"/>
</dbReference>
<dbReference type="RefSeq" id="XP_069231136.1">
    <property type="nucleotide sequence ID" value="XM_069371879.1"/>
</dbReference>
<gene>
    <name evidence="4" type="ORF">WHR41_03273</name>
</gene>
<dbReference type="AlphaFoldDB" id="A0AB34KUU3"/>
<protein>
    <recommendedName>
        <fullName evidence="3">WSC domain-containing protein</fullName>
    </recommendedName>
</protein>
<dbReference type="Gene3D" id="3.40.50.1820">
    <property type="entry name" value="alpha/beta hydrolase"/>
    <property type="match status" value="1"/>
</dbReference>
<dbReference type="GeneID" id="96004717"/>
<dbReference type="Proteomes" id="UP000803884">
    <property type="component" value="Unassembled WGS sequence"/>
</dbReference>
<feature type="region of interest" description="Disordered" evidence="1">
    <location>
        <begin position="618"/>
        <end position="641"/>
    </location>
</feature>
<dbReference type="PANTHER" id="PTHR35560">
    <property type="entry name" value="BLL0132 PROTEIN"/>
    <property type="match status" value="1"/>
</dbReference>
<keyword evidence="5" id="KW-1185">Reference proteome</keyword>
<feature type="domain" description="WSC" evidence="3">
    <location>
        <begin position="414"/>
        <end position="507"/>
    </location>
</feature>
<dbReference type="InterPro" id="IPR029058">
    <property type="entry name" value="AB_hydrolase_fold"/>
</dbReference>
<dbReference type="Pfam" id="PF14295">
    <property type="entry name" value="PAN_4"/>
    <property type="match status" value="3"/>
</dbReference>